<dbReference type="PROSITE" id="PS50297">
    <property type="entry name" value="ANK_REP_REGION"/>
    <property type="match status" value="4"/>
</dbReference>
<sequence>NPAIVKQLLQELRDAKQVNVVDKDGNTPLHTAVKRQNLKVIQALLWNDADPCQKNIKGDAPLHIAVKKGANLEVLKKLLYHVAEVDTPDLEKGQTLLHLAVLQMIKELELKEELHIRQQELSRVERYLEEELSLVEQHLHEQQDMIVLLIAKGADPCRKDKEGASSPLHLAVGQGEVTIVTALLEAGAEIDKKNKLGHTPLHYAVGQARADIARKLRDKGADFRLEDETGAGVLHFAARGGGKDIFALLDPNGPEVNRATKAGLTPLHFAA</sequence>
<dbReference type="Gramene" id="EFJ31795">
    <property type="protein sequence ID" value="EFJ31795"/>
    <property type="gene ID" value="SELMODRAFT_3903"/>
</dbReference>
<reference evidence="4 5" key="1">
    <citation type="journal article" date="2011" name="Science">
        <title>The Selaginella genome identifies genetic changes associated with the evolution of vascular plants.</title>
        <authorList>
            <person name="Banks J.A."/>
            <person name="Nishiyama T."/>
            <person name="Hasebe M."/>
            <person name="Bowman J.L."/>
            <person name="Gribskov M."/>
            <person name="dePamphilis C."/>
            <person name="Albert V.A."/>
            <person name="Aono N."/>
            <person name="Aoyama T."/>
            <person name="Ambrose B.A."/>
            <person name="Ashton N.W."/>
            <person name="Axtell M.J."/>
            <person name="Barker E."/>
            <person name="Barker M.S."/>
            <person name="Bennetzen J.L."/>
            <person name="Bonawitz N.D."/>
            <person name="Chapple C."/>
            <person name="Cheng C."/>
            <person name="Correa L.G."/>
            <person name="Dacre M."/>
            <person name="DeBarry J."/>
            <person name="Dreyer I."/>
            <person name="Elias M."/>
            <person name="Engstrom E.M."/>
            <person name="Estelle M."/>
            <person name="Feng L."/>
            <person name="Finet C."/>
            <person name="Floyd S.K."/>
            <person name="Frommer W.B."/>
            <person name="Fujita T."/>
            <person name="Gramzow L."/>
            <person name="Gutensohn M."/>
            <person name="Harholt J."/>
            <person name="Hattori M."/>
            <person name="Heyl A."/>
            <person name="Hirai T."/>
            <person name="Hiwatashi Y."/>
            <person name="Ishikawa M."/>
            <person name="Iwata M."/>
            <person name="Karol K.G."/>
            <person name="Koehler B."/>
            <person name="Kolukisaoglu U."/>
            <person name="Kubo M."/>
            <person name="Kurata T."/>
            <person name="Lalonde S."/>
            <person name="Li K."/>
            <person name="Li Y."/>
            <person name="Litt A."/>
            <person name="Lyons E."/>
            <person name="Manning G."/>
            <person name="Maruyama T."/>
            <person name="Michael T.P."/>
            <person name="Mikami K."/>
            <person name="Miyazaki S."/>
            <person name="Morinaga S."/>
            <person name="Murata T."/>
            <person name="Mueller-Roeber B."/>
            <person name="Nelson D.R."/>
            <person name="Obara M."/>
            <person name="Oguri Y."/>
            <person name="Olmstead R.G."/>
            <person name="Onodera N."/>
            <person name="Petersen B.L."/>
            <person name="Pils B."/>
            <person name="Prigge M."/>
            <person name="Rensing S.A."/>
            <person name="Riano-Pachon D.M."/>
            <person name="Roberts A.W."/>
            <person name="Sato Y."/>
            <person name="Scheller H.V."/>
            <person name="Schulz B."/>
            <person name="Schulz C."/>
            <person name="Shakirov E.V."/>
            <person name="Shibagaki N."/>
            <person name="Shinohara N."/>
            <person name="Shippen D.E."/>
            <person name="Soerensen I."/>
            <person name="Sotooka R."/>
            <person name="Sugimoto N."/>
            <person name="Sugita M."/>
            <person name="Sumikawa N."/>
            <person name="Tanurdzic M."/>
            <person name="Theissen G."/>
            <person name="Ulvskov P."/>
            <person name="Wakazuki S."/>
            <person name="Weng J.K."/>
            <person name="Willats W.W."/>
            <person name="Wipf D."/>
            <person name="Wolf P.G."/>
            <person name="Yang L."/>
            <person name="Zimmer A.D."/>
            <person name="Zhu Q."/>
            <person name="Mitros T."/>
            <person name="Hellsten U."/>
            <person name="Loque D."/>
            <person name="Otillar R."/>
            <person name="Salamov A."/>
            <person name="Schmutz J."/>
            <person name="Shapiro H."/>
            <person name="Lindquist E."/>
            <person name="Lucas S."/>
            <person name="Rokhsar D."/>
            <person name="Grigoriev I.V."/>
        </authorList>
    </citation>
    <scope>NUCLEOTIDE SEQUENCE [LARGE SCALE GENOMIC DNA]</scope>
</reference>
<dbReference type="SUPFAM" id="SSF48403">
    <property type="entry name" value="Ankyrin repeat"/>
    <property type="match status" value="1"/>
</dbReference>
<proteinExistence type="predicted"/>
<gene>
    <name evidence="4" type="ORF">SELMODRAFT_3903</name>
</gene>
<dbReference type="InterPro" id="IPR002110">
    <property type="entry name" value="Ankyrin_rpt"/>
</dbReference>
<dbReference type="HOGENOM" id="CLU_000134_18_0_1"/>
<feature type="non-terminal residue" evidence="4">
    <location>
        <position position="1"/>
    </location>
</feature>
<dbReference type="PANTHER" id="PTHR24124">
    <property type="entry name" value="ANKYRIN REPEAT FAMILY A"/>
    <property type="match status" value="1"/>
</dbReference>
<evidence type="ECO:0000256" key="2">
    <source>
        <dbReference type="ARBA" id="ARBA00023043"/>
    </source>
</evidence>
<dbReference type="AlphaFoldDB" id="D8R6Y0"/>
<dbReference type="SMR" id="D8R6Y0"/>
<feature type="repeat" description="ANK" evidence="3">
    <location>
        <begin position="196"/>
        <end position="228"/>
    </location>
</feature>
<dbReference type="PRINTS" id="PR01415">
    <property type="entry name" value="ANKYRIN"/>
</dbReference>
<dbReference type="Gene3D" id="1.25.40.20">
    <property type="entry name" value="Ankyrin repeat-containing domain"/>
    <property type="match status" value="3"/>
</dbReference>
<feature type="repeat" description="ANK" evidence="3">
    <location>
        <begin position="163"/>
        <end position="195"/>
    </location>
</feature>
<accession>D8R6Y0</accession>
<dbReference type="PANTHER" id="PTHR24124:SF14">
    <property type="entry name" value="CHROMOSOME UNDETERMINED SCAFFOLD_25, WHOLE GENOME SHOTGUN SEQUENCE"/>
    <property type="match status" value="1"/>
</dbReference>
<evidence type="ECO:0000313" key="5">
    <source>
        <dbReference type="Proteomes" id="UP000001514"/>
    </source>
</evidence>
<feature type="repeat" description="ANK" evidence="3">
    <location>
        <begin position="57"/>
        <end position="90"/>
    </location>
</feature>
<dbReference type="InParanoid" id="D8R6Y0"/>
<feature type="repeat" description="ANK" evidence="3">
    <location>
        <begin position="24"/>
        <end position="56"/>
    </location>
</feature>
<dbReference type="PROSITE" id="PS50088">
    <property type="entry name" value="ANK_REPEAT"/>
    <property type="match status" value="4"/>
</dbReference>
<dbReference type="InterPro" id="IPR036770">
    <property type="entry name" value="Ankyrin_rpt-contain_sf"/>
</dbReference>
<protein>
    <submittedName>
        <fullName evidence="4">Uncharacterized protein</fullName>
    </submittedName>
</protein>
<keyword evidence="5" id="KW-1185">Reference proteome</keyword>
<organism evidence="5">
    <name type="scientific">Selaginella moellendorffii</name>
    <name type="common">Spikemoss</name>
    <dbReference type="NCBI Taxonomy" id="88036"/>
    <lineage>
        <taxon>Eukaryota</taxon>
        <taxon>Viridiplantae</taxon>
        <taxon>Streptophyta</taxon>
        <taxon>Embryophyta</taxon>
        <taxon>Tracheophyta</taxon>
        <taxon>Lycopodiopsida</taxon>
        <taxon>Selaginellales</taxon>
        <taxon>Selaginellaceae</taxon>
        <taxon>Selaginella</taxon>
    </lineage>
</organism>
<keyword evidence="2 3" id="KW-0040">ANK repeat</keyword>
<dbReference type="STRING" id="88036.D8R6Y0"/>
<dbReference type="eggNOG" id="KOG4177">
    <property type="taxonomic scope" value="Eukaryota"/>
</dbReference>
<dbReference type="Pfam" id="PF12796">
    <property type="entry name" value="Ank_2"/>
    <property type="match status" value="2"/>
</dbReference>
<dbReference type="SMART" id="SM00248">
    <property type="entry name" value="ANK"/>
    <property type="match status" value="5"/>
</dbReference>
<dbReference type="Proteomes" id="UP000001514">
    <property type="component" value="Unassembled WGS sequence"/>
</dbReference>
<dbReference type="KEGG" id="smo:SELMODRAFT_3903"/>
<dbReference type="EMBL" id="GL377573">
    <property type="protein sequence ID" value="EFJ31795.1"/>
    <property type="molecule type" value="Genomic_DNA"/>
</dbReference>
<keyword evidence="1" id="KW-0677">Repeat</keyword>
<evidence type="ECO:0000256" key="1">
    <source>
        <dbReference type="ARBA" id="ARBA00022737"/>
    </source>
</evidence>
<evidence type="ECO:0000256" key="3">
    <source>
        <dbReference type="PROSITE-ProRule" id="PRU00023"/>
    </source>
</evidence>
<dbReference type="OMA" id="WNDADPC"/>
<name>D8R6Y0_SELML</name>
<feature type="non-terminal residue" evidence="4">
    <location>
        <position position="271"/>
    </location>
</feature>
<evidence type="ECO:0000313" key="4">
    <source>
        <dbReference type="EMBL" id="EFJ31795.1"/>
    </source>
</evidence>